<keyword evidence="1" id="KW-0812">Transmembrane</keyword>
<dbReference type="EMBL" id="JABSTR010000006">
    <property type="protein sequence ID" value="KAH9374186.1"/>
    <property type="molecule type" value="Genomic_DNA"/>
</dbReference>
<accession>A0A9J6GFJ1</accession>
<feature type="transmembrane region" description="Helical" evidence="1">
    <location>
        <begin position="73"/>
        <end position="95"/>
    </location>
</feature>
<dbReference type="AlphaFoldDB" id="A0A9J6GFJ1"/>
<dbReference type="Pfam" id="PF03137">
    <property type="entry name" value="OATP"/>
    <property type="match status" value="3"/>
</dbReference>
<protein>
    <submittedName>
        <fullName evidence="2">Uncharacterized protein</fullName>
    </submittedName>
</protein>
<feature type="transmembrane region" description="Helical" evidence="1">
    <location>
        <begin position="295"/>
        <end position="314"/>
    </location>
</feature>
<dbReference type="OMA" id="CESKHSA"/>
<reference evidence="2 3" key="1">
    <citation type="journal article" date="2020" name="Cell">
        <title>Large-Scale Comparative Analyses of Tick Genomes Elucidate Their Genetic Diversity and Vector Capacities.</title>
        <authorList>
            <consortium name="Tick Genome and Microbiome Consortium (TIGMIC)"/>
            <person name="Jia N."/>
            <person name="Wang J."/>
            <person name="Shi W."/>
            <person name="Du L."/>
            <person name="Sun Y."/>
            <person name="Zhan W."/>
            <person name="Jiang J.F."/>
            <person name="Wang Q."/>
            <person name="Zhang B."/>
            <person name="Ji P."/>
            <person name="Bell-Sakyi L."/>
            <person name="Cui X.M."/>
            <person name="Yuan T.T."/>
            <person name="Jiang B.G."/>
            <person name="Yang W.F."/>
            <person name="Lam T.T."/>
            <person name="Chang Q.C."/>
            <person name="Ding S.J."/>
            <person name="Wang X.J."/>
            <person name="Zhu J.G."/>
            <person name="Ruan X.D."/>
            <person name="Zhao L."/>
            <person name="Wei J.T."/>
            <person name="Ye R.Z."/>
            <person name="Que T.C."/>
            <person name="Du C.H."/>
            <person name="Zhou Y.H."/>
            <person name="Cheng J.X."/>
            <person name="Dai P.F."/>
            <person name="Guo W.B."/>
            <person name="Han X.H."/>
            <person name="Huang E.J."/>
            <person name="Li L.F."/>
            <person name="Wei W."/>
            <person name="Gao Y.C."/>
            <person name="Liu J.Z."/>
            <person name="Shao H.Z."/>
            <person name="Wang X."/>
            <person name="Wang C.C."/>
            <person name="Yang T.C."/>
            <person name="Huo Q.B."/>
            <person name="Li W."/>
            <person name="Chen H.Y."/>
            <person name="Chen S.E."/>
            <person name="Zhou L.G."/>
            <person name="Ni X.B."/>
            <person name="Tian J.H."/>
            <person name="Sheng Y."/>
            <person name="Liu T."/>
            <person name="Pan Y.S."/>
            <person name="Xia L.Y."/>
            <person name="Li J."/>
            <person name="Zhao F."/>
            <person name="Cao W.C."/>
        </authorList>
    </citation>
    <scope>NUCLEOTIDE SEQUENCE [LARGE SCALE GENOMIC DNA]</scope>
    <source>
        <strain evidence="2">HaeL-2018</strain>
    </source>
</reference>
<dbReference type="PANTHER" id="PTHR11388">
    <property type="entry name" value="ORGANIC ANION TRANSPORTER"/>
    <property type="match status" value="1"/>
</dbReference>
<dbReference type="GO" id="GO:0016323">
    <property type="term" value="C:basolateral plasma membrane"/>
    <property type="evidence" value="ECO:0007669"/>
    <property type="project" value="TreeGrafter"/>
</dbReference>
<dbReference type="OrthoDB" id="6424230at2759"/>
<evidence type="ECO:0000313" key="3">
    <source>
        <dbReference type="Proteomes" id="UP000821853"/>
    </source>
</evidence>
<dbReference type="GO" id="GO:0015347">
    <property type="term" value="F:sodium-independent organic anion transmembrane transporter activity"/>
    <property type="evidence" value="ECO:0007669"/>
    <property type="project" value="TreeGrafter"/>
</dbReference>
<dbReference type="VEuPathDB" id="VectorBase:HLOH_061380"/>
<comment type="caution">
    <text evidence="2">The sequence shown here is derived from an EMBL/GenBank/DDBJ whole genome shotgun (WGS) entry which is preliminary data.</text>
</comment>
<sequence length="343" mass="36836">MPEAAKPSSNAKGAEVDSEYTVSSFGLSVPQVLKTPPPLTPPETGGSLNHDVNCGLLGFYPAFLQRYRTPRCYLIFICILGMTQGFVVNGLVSVVTPTIEKRFQLLGFDLGMIQSMFNVASCVMVTPAPPYFTQSNSSNDVCPQQELGKCAGADTATSVHSFKYFLMVGHALHGVGSSPFFTLGVAYMDENVPTRSASIYMGAKEKAKDLAALAKKKSAALARKKSATVAPGAVPEEAEKRSLWNHVKRLFTNPTYVFLTFAASAESAVSVPSACGGTMLGGWVITKLNVKSSTIVRYCGILSFIPWFTLFVFMHSCESKHSALVNATHTGAEYVSQLTPPCI</sequence>
<proteinExistence type="predicted"/>
<gene>
    <name evidence="2" type="ORF">HPB48_002369</name>
</gene>
<dbReference type="GO" id="GO:0043252">
    <property type="term" value="P:sodium-independent organic anion transport"/>
    <property type="evidence" value="ECO:0007669"/>
    <property type="project" value="TreeGrafter"/>
</dbReference>
<keyword evidence="1" id="KW-0472">Membrane</keyword>
<dbReference type="Proteomes" id="UP000821853">
    <property type="component" value="Chromosome 4"/>
</dbReference>
<keyword evidence="1" id="KW-1133">Transmembrane helix</keyword>
<evidence type="ECO:0000256" key="1">
    <source>
        <dbReference type="SAM" id="Phobius"/>
    </source>
</evidence>
<dbReference type="InterPro" id="IPR004156">
    <property type="entry name" value="OATP"/>
</dbReference>
<keyword evidence="3" id="KW-1185">Reference proteome</keyword>
<name>A0A9J6GFJ1_HAELO</name>
<organism evidence="2 3">
    <name type="scientific">Haemaphysalis longicornis</name>
    <name type="common">Bush tick</name>
    <dbReference type="NCBI Taxonomy" id="44386"/>
    <lineage>
        <taxon>Eukaryota</taxon>
        <taxon>Metazoa</taxon>
        <taxon>Ecdysozoa</taxon>
        <taxon>Arthropoda</taxon>
        <taxon>Chelicerata</taxon>
        <taxon>Arachnida</taxon>
        <taxon>Acari</taxon>
        <taxon>Parasitiformes</taxon>
        <taxon>Ixodida</taxon>
        <taxon>Ixodoidea</taxon>
        <taxon>Ixodidae</taxon>
        <taxon>Haemaphysalinae</taxon>
        <taxon>Haemaphysalis</taxon>
    </lineage>
</organism>
<evidence type="ECO:0000313" key="2">
    <source>
        <dbReference type="EMBL" id="KAH9374186.1"/>
    </source>
</evidence>
<dbReference type="PANTHER" id="PTHR11388:SF100">
    <property type="entry name" value="SOLUTE CARRIER ORGANIC ANION TRANSPORTER FAMILY MEMBER 4A1"/>
    <property type="match status" value="1"/>
</dbReference>